<dbReference type="Proteomes" id="UP000503088">
    <property type="component" value="Chromosome"/>
</dbReference>
<sequence length="220" mass="25114">MKPTYLYTALGDSITEGYSATGKKGYVDRLTHRLTASGYNTCTCNVAYKGMTSRYLYNQLRYSRTIQIRIRDSSLVTLCIGGNDLLSAFFRQFLWRDPLAISQALSNYRYWLKKICEWIQSQTVAALFILNLYNPFPHSPLAVTGVKGINGIISYVSQTSRIPVIDLYHLFLGSEYKYIHGYHTGLLSDIRLFNNPVHPNDQGHQQIARLLFAKIRGIKN</sequence>
<dbReference type="RefSeq" id="WP_173221661.1">
    <property type="nucleotide sequence ID" value="NZ_CP048104.1"/>
</dbReference>
<dbReference type="InterPro" id="IPR013830">
    <property type="entry name" value="SGNH_hydro"/>
</dbReference>
<reference evidence="2 3" key="1">
    <citation type="submission" date="2020-01" db="EMBL/GenBank/DDBJ databases">
        <authorList>
            <person name="Gulvik C.A."/>
            <person name="Batra D.G."/>
        </authorList>
    </citation>
    <scope>NUCLEOTIDE SEQUENCE [LARGE SCALE GENOMIC DNA]</scope>
    <source>
        <strain evidence="2 3">W9323</strain>
    </source>
</reference>
<organism evidence="2 3">
    <name type="scientific">Kroppenstedtia pulmonis</name>
    <dbReference type="NCBI Taxonomy" id="1380685"/>
    <lineage>
        <taxon>Bacteria</taxon>
        <taxon>Bacillati</taxon>
        <taxon>Bacillota</taxon>
        <taxon>Bacilli</taxon>
        <taxon>Bacillales</taxon>
        <taxon>Thermoactinomycetaceae</taxon>
        <taxon>Kroppenstedtia</taxon>
    </lineage>
</organism>
<evidence type="ECO:0000313" key="2">
    <source>
        <dbReference type="EMBL" id="QKG84195.1"/>
    </source>
</evidence>
<gene>
    <name evidence="2" type="ORF">GXN76_06710</name>
</gene>
<dbReference type="EMBL" id="CP048104">
    <property type="protein sequence ID" value="QKG84195.1"/>
    <property type="molecule type" value="Genomic_DNA"/>
</dbReference>
<feature type="domain" description="SGNH hydrolase-type esterase" evidence="1">
    <location>
        <begin position="9"/>
        <end position="205"/>
    </location>
</feature>
<dbReference type="Gene3D" id="3.40.50.1110">
    <property type="entry name" value="SGNH hydrolase"/>
    <property type="match status" value="1"/>
</dbReference>
<protein>
    <recommendedName>
        <fullName evidence="1">SGNH hydrolase-type esterase domain-containing protein</fullName>
    </recommendedName>
</protein>
<evidence type="ECO:0000259" key="1">
    <source>
        <dbReference type="Pfam" id="PF13472"/>
    </source>
</evidence>
<dbReference type="AlphaFoldDB" id="A0A7D4BH37"/>
<dbReference type="InterPro" id="IPR036514">
    <property type="entry name" value="SGNH_hydro_sf"/>
</dbReference>
<name>A0A7D4BH37_9BACL</name>
<keyword evidence="3" id="KW-1185">Reference proteome</keyword>
<proteinExistence type="predicted"/>
<dbReference type="SUPFAM" id="SSF52266">
    <property type="entry name" value="SGNH hydrolase"/>
    <property type="match status" value="1"/>
</dbReference>
<accession>A0A7D4BH37</accession>
<dbReference type="Pfam" id="PF13472">
    <property type="entry name" value="Lipase_GDSL_2"/>
    <property type="match status" value="1"/>
</dbReference>
<dbReference type="KEGG" id="kpul:GXN76_06710"/>
<evidence type="ECO:0000313" key="3">
    <source>
        <dbReference type="Proteomes" id="UP000503088"/>
    </source>
</evidence>